<dbReference type="SUPFAM" id="SSF54695">
    <property type="entry name" value="POZ domain"/>
    <property type="match status" value="1"/>
</dbReference>
<proteinExistence type="predicted"/>
<dbReference type="HOGENOM" id="CLU_1001184_0_0_1"/>
<dbReference type="Proteomes" id="UP000027238">
    <property type="component" value="Unassembled WGS sequence"/>
</dbReference>
<keyword evidence="3" id="KW-1185">Reference proteome</keyword>
<feature type="domain" description="BTB" evidence="1">
    <location>
        <begin position="16"/>
        <end position="90"/>
    </location>
</feature>
<organism evidence="2 3">
    <name type="scientific">Colletotrichum sublineola</name>
    <name type="common">Sorghum anthracnose fungus</name>
    <dbReference type="NCBI Taxonomy" id="1173701"/>
    <lineage>
        <taxon>Eukaryota</taxon>
        <taxon>Fungi</taxon>
        <taxon>Dikarya</taxon>
        <taxon>Ascomycota</taxon>
        <taxon>Pezizomycotina</taxon>
        <taxon>Sordariomycetes</taxon>
        <taxon>Hypocreomycetidae</taxon>
        <taxon>Glomerellales</taxon>
        <taxon>Glomerellaceae</taxon>
        <taxon>Colletotrichum</taxon>
        <taxon>Colletotrichum graminicola species complex</taxon>
    </lineage>
</organism>
<gene>
    <name evidence="2" type="ORF">CSUB01_01634</name>
</gene>
<sequence>MGCLNLTFLLESGAFADFRLICTDSNGVKKTFSEHRNIVFAQCVKIRDLATIALIRKDSDGIEFAYLEYDPIPFGAILHFLYSGEYRAESQPATRRRGKSEQDLHDAPHSLFYSLRALKLSHELEVFVMYEEAASALCCAVEYYIHHVDFCGMVDELYSTCGHHTQFNMYIDRIAGVISENSLVDRRFQDRLHPIMLKHPRLALDVAEATFETLAETRRESVRAQEEISDMRAQGFRRDEFWDQAEKERQRNREIGQKSADSFEDQIVGGGFKRSPSPQYNVRMVQEWECGVQGCYMRTRYAFMKHEHMVIDV</sequence>
<reference evidence="3" key="1">
    <citation type="journal article" date="2014" name="Genome Announc.">
        <title>Draft genome sequence of Colletotrichum sublineola, a destructive pathogen of cultivated sorghum.</title>
        <authorList>
            <person name="Baroncelli R."/>
            <person name="Sanz-Martin J.M."/>
            <person name="Rech G.E."/>
            <person name="Sukno S.A."/>
            <person name="Thon M.R."/>
        </authorList>
    </citation>
    <scope>NUCLEOTIDE SEQUENCE [LARGE SCALE GENOMIC DNA]</scope>
    <source>
        <strain evidence="3">TX430BB</strain>
    </source>
</reference>
<dbReference type="InterPro" id="IPR011333">
    <property type="entry name" value="SKP1/BTB/POZ_sf"/>
</dbReference>
<evidence type="ECO:0000313" key="2">
    <source>
        <dbReference type="EMBL" id="KDN71640.1"/>
    </source>
</evidence>
<dbReference type="eggNOG" id="ENOG502T44D">
    <property type="taxonomic scope" value="Eukaryota"/>
</dbReference>
<name>A0A066Y0C0_COLSU</name>
<protein>
    <recommendedName>
        <fullName evidence="1">BTB domain-containing protein</fullName>
    </recommendedName>
</protein>
<dbReference type="InterPro" id="IPR000210">
    <property type="entry name" value="BTB/POZ_dom"/>
</dbReference>
<dbReference type="OrthoDB" id="6359816at2759"/>
<dbReference type="OMA" id="YSTRICG"/>
<accession>A0A066Y0C0</accession>
<dbReference type="AlphaFoldDB" id="A0A066Y0C0"/>
<evidence type="ECO:0000313" key="3">
    <source>
        <dbReference type="Proteomes" id="UP000027238"/>
    </source>
</evidence>
<evidence type="ECO:0000259" key="1">
    <source>
        <dbReference type="PROSITE" id="PS50097"/>
    </source>
</evidence>
<dbReference type="Gene3D" id="3.30.710.10">
    <property type="entry name" value="Potassium Channel Kv1.1, Chain A"/>
    <property type="match status" value="1"/>
</dbReference>
<dbReference type="EMBL" id="JMSE01000145">
    <property type="protein sequence ID" value="KDN71640.1"/>
    <property type="molecule type" value="Genomic_DNA"/>
</dbReference>
<comment type="caution">
    <text evidence="2">The sequence shown here is derived from an EMBL/GenBank/DDBJ whole genome shotgun (WGS) entry which is preliminary data.</text>
</comment>
<dbReference type="PROSITE" id="PS50097">
    <property type="entry name" value="BTB"/>
    <property type="match status" value="1"/>
</dbReference>